<evidence type="ECO:0000313" key="3">
    <source>
        <dbReference type="Proteomes" id="UP000286050"/>
    </source>
</evidence>
<organism evidence="2 3">
    <name type="scientific">Collinsella intestinalis</name>
    <dbReference type="NCBI Taxonomy" id="147207"/>
    <lineage>
        <taxon>Bacteria</taxon>
        <taxon>Bacillati</taxon>
        <taxon>Actinomycetota</taxon>
        <taxon>Coriobacteriia</taxon>
        <taxon>Coriobacteriales</taxon>
        <taxon>Coriobacteriaceae</taxon>
        <taxon>Collinsella</taxon>
    </lineage>
</organism>
<protein>
    <submittedName>
        <fullName evidence="2">Uncharacterized protein</fullName>
    </submittedName>
</protein>
<keyword evidence="1" id="KW-1133">Transmembrane helix</keyword>
<dbReference type="RefSeq" id="WP_006722338.1">
    <property type="nucleotide sequence ID" value="NZ_QSJI01000001.1"/>
</dbReference>
<dbReference type="EMBL" id="QSJI01000001">
    <property type="protein sequence ID" value="RHD57580.1"/>
    <property type="molecule type" value="Genomic_DNA"/>
</dbReference>
<feature type="transmembrane region" description="Helical" evidence="1">
    <location>
        <begin position="45"/>
        <end position="63"/>
    </location>
</feature>
<dbReference type="AlphaFoldDB" id="A0A414G050"/>
<gene>
    <name evidence="2" type="ORF">DW787_01710</name>
</gene>
<keyword evidence="1" id="KW-0472">Membrane</keyword>
<keyword evidence="1" id="KW-0812">Transmembrane</keyword>
<sequence>MLFSLYKATLDDEIRRGLESSAYSEMEIEGVRCKLRRQIEERTRATSGVLALFAAFDAMLVMTRSSVPVLIAMLVVEGLALYAAWYLQAGCLKRQFKKALRRGYPGFDHLKL</sequence>
<evidence type="ECO:0000256" key="1">
    <source>
        <dbReference type="SAM" id="Phobius"/>
    </source>
</evidence>
<comment type="caution">
    <text evidence="2">The sequence shown here is derived from an EMBL/GenBank/DDBJ whole genome shotgun (WGS) entry which is preliminary data.</text>
</comment>
<dbReference type="Proteomes" id="UP000286050">
    <property type="component" value="Unassembled WGS sequence"/>
</dbReference>
<feature type="transmembrane region" description="Helical" evidence="1">
    <location>
        <begin position="69"/>
        <end position="92"/>
    </location>
</feature>
<evidence type="ECO:0000313" key="2">
    <source>
        <dbReference type="EMBL" id="RHD57580.1"/>
    </source>
</evidence>
<proteinExistence type="predicted"/>
<name>A0A414G050_9ACTN</name>
<accession>A0A414G050</accession>
<reference evidence="2 3" key="1">
    <citation type="submission" date="2018-08" db="EMBL/GenBank/DDBJ databases">
        <title>A genome reference for cultivated species of the human gut microbiota.</title>
        <authorList>
            <person name="Zou Y."/>
            <person name="Xue W."/>
            <person name="Luo G."/>
        </authorList>
    </citation>
    <scope>NUCLEOTIDE SEQUENCE [LARGE SCALE GENOMIC DNA]</scope>
    <source>
        <strain evidence="2 3">AM30-5LB</strain>
    </source>
</reference>